<sequence length="158" mass="17815">MLPPSMADCKIVFVCREPKDMLVSMWHFLRSSGSNKDFPFSALFELACEGKNPYGPIWDHLLGYWSASRTTPERVLFLKYEEMLVDPVSTVRELARFLGVPFTDAEEAAGWPLDIANMCSIDALRGLQANMTGNSGLFFKWPHQSFFRKGVVGTGWAI</sequence>
<keyword evidence="2" id="KW-1185">Reference proteome</keyword>
<proteinExistence type="predicted"/>
<dbReference type="EnsemblPlants" id="AVESA.00010b.r2.5CG0867260.1">
    <property type="protein sequence ID" value="AVESA.00010b.r2.5CG0867260.1.CDS"/>
    <property type="gene ID" value="AVESA.00010b.r2.5CG0867260"/>
</dbReference>
<organism evidence="1 2">
    <name type="scientific">Avena sativa</name>
    <name type="common">Oat</name>
    <dbReference type="NCBI Taxonomy" id="4498"/>
    <lineage>
        <taxon>Eukaryota</taxon>
        <taxon>Viridiplantae</taxon>
        <taxon>Streptophyta</taxon>
        <taxon>Embryophyta</taxon>
        <taxon>Tracheophyta</taxon>
        <taxon>Spermatophyta</taxon>
        <taxon>Magnoliopsida</taxon>
        <taxon>Liliopsida</taxon>
        <taxon>Poales</taxon>
        <taxon>Poaceae</taxon>
        <taxon>BOP clade</taxon>
        <taxon>Pooideae</taxon>
        <taxon>Poodae</taxon>
        <taxon>Poeae</taxon>
        <taxon>Poeae Chloroplast Group 1 (Aveneae type)</taxon>
        <taxon>Aveninae</taxon>
        <taxon>Avena</taxon>
    </lineage>
</organism>
<reference evidence="1" key="2">
    <citation type="submission" date="2025-09" db="UniProtKB">
        <authorList>
            <consortium name="EnsemblPlants"/>
        </authorList>
    </citation>
    <scope>IDENTIFICATION</scope>
</reference>
<protein>
    <submittedName>
        <fullName evidence="1">Uncharacterized protein</fullName>
    </submittedName>
</protein>
<dbReference type="Proteomes" id="UP001732700">
    <property type="component" value="Chromosome 5C"/>
</dbReference>
<reference evidence="1" key="1">
    <citation type="submission" date="2021-05" db="EMBL/GenBank/DDBJ databases">
        <authorList>
            <person name="Scholz U."/>
            <person name="Mascher M."/>
            <person name="Fiebig A."/>
        </authorList>
    </citation>
    <scope>NUCLEOTIDE SEQUENCE [LARGE SCALE GENOMIC DNA]</scope>
</reference>
<evidence type="ECO:0000313" key="2">
    <source>
        <dbReference type="Proteomes" id="UP001732700"/>
    </source>
</evidence>
<evidence type="ECO:0000313" key="1">
    <source>
        <dbReference type="EnsemblPlants" id="AVESA.00010b.r2.5CG0867260.1.CDS"/>
    </source>
</evidence>
<name>A0ACD5XX11_AVESA</name>
<accession>A0ACD5XX11</accession>